<name>A0A8H4KMR8_9HYPO</name>
<proteinExistence type="predicted"/>
<keyword evidence="2" id="KW-1185">Reference proteome</keyword>
<gene>
    <name evidence="1" type="ORF">F53441_4221</name>
</gene>
<protein>
    <submittedName>
        <fullName evidence="1">Uncharacterized protein</fullName>
    </submittedName>
</protein>
<dbReference type="Proteomes" id="UP000605986">
    <property type="component" value="Unassembled WGS sequence"/>
</dbReference>
<comment type="caution">
    <text evidence="1">The sequence shown here is derived from an EMBL/GenBank/DDBJ whole genome shotgun (WGS) entry which is preliminary data.</text>
</comment>
<dbReference type="EMBL" id="JAADJG010000165">
    <property type="protein sequence ID" value="KAF4452990.1"/>
    <property type="molecule type" value="Genomic_DNA"/>
</dbReference>
<evidence type="ECO:0000313" key="2">
    <source>
        <dbReference type="Proteomes" id="UP000605986"/>
    </source>
</evidence>
<accession>A0A8H4KMR8</accession>
<organism evidence="1 2">
    <name type="scientific">Fusarium austroafricanum</name>
    <dbReference type="NCBI Taxonomy" id="2364996"/>
    <lineage>
        <taxon>Eukaryota</taxon>
        <taxon>Fungi</taxon>
        <taxon>Dikarya</taxon>
        <taxon>Ascomycota</taxon>
        <taxon>Pezizomycotina</taxon>
        <taxon>Sordariomycetes</taxon>
        <taxon>Hypocreomycetidae</taxon>
        <taxon>Hypocreales</taxon>
        <taxon>Nectriaceae</taxon>
        <taxon>Fusarium</taxon>
        <taxon>Fusarium concolor species complex</taxon>
    </lineage>
</organism>
<sequence>MTELSDWPPPFATLLGLLEERTSMYYFMSDMLDRLVQQELFDYTDSNSPSILSLKIQNKETFYSILDCADYDHRIAYFLSLPTSDHSLAIDNWLEAQKAVGAAGVLIRSGTIWATLGISNALWESDQKAPDLPSHYFAGDRILVEKRNDDDSDEGIPKKMTRAEYREISEHLLLAYAHQVAVLVQSEGENLIFSDILSGQTLILPFGTWLVVDFELLKRWANGKQLVGVYTKLERNEQGKTFMHNWTYIPSDIWEKWKPKLTLYRGLHNPDAQFLLHRLEANEDEILGADLELPGLQRIEPDN</sequence>
<dbReference type="OrthoDB" id="5078127at2759"/>
<reference evidence="1" key="1">
    <citation type="submission" date="2020-01" db="EMBL/GenBank/DDBJ databases">
        <title>Identification and distribution of gene clusters putatively required for synthesis of sphingolipid metabolism inhibitors in phylogenetically diverse species of the filamentous fungus Fusarium.</title>
        <authorList>
            <person name="Kim H.-S."/>
            <person name="Busman M."/>
            <person name="Brown D.W."/>
            <person name="Divon H."/>
            <person name="Uhlig S."/>
            <person name="Proctor R.H."/>
        </authorList>
    </citation>
    <scope>NUCLEOTIDE SEQUENCE</scope>
    <source>
        <strain evidence="1">NRRL 53441</strain>
    </source>
</reference>
<evidence type="ECO:0000313" key="1">
    <source>
        <dbReference type="EMBL" id="KAF4452990.1"/>
    </source>
</evidence>
<dbReference type="AlphaFoldDB" id="A0A8H4KMR8"/>